<dbReference type="InterPro" id="IPR011333">
    <property type="entry name" value="SKP1/BTB/POZ_sf"/>
</dbReference>
<evidence type="ECO:0000313" key="2">
    <source>
        <dbReference type="Proteomes" id="UP001331761"/>
    </source>
</evidence>
<dbReference type="GO" id="GO:0006511">
    <property type="term" value="P:ubiquitin-dependent protein catabolic process"/>
    <property type="evidence" value="ECO:0007669"/>
    <property type="project" value="InterPro"/>
</dbReference>
<sequence length="202" mass="23134">MTILPSTMTKGEGLCSDHSEAVKAYIVSNVPVFYLYHSLEEACKYEEQLEKSGLQYLRFQAAAVVFDAPINILRESEVIIRLREHSNPFSANEYFFSSTNSFPIKVPFDADEFEEFLLALALMKNHKDLSTFSVLSLCSVLKVADYFECPNLMRLIYSHLNKHLSQKSPSDVCEAFDILSDFTQLQKQQMEREGLWNFNSSS</sequence>
<evidence type="ECO:0000313" key="1">
    <source>
        <dbReference type="EMBL" id="KAK5976165.1"/>
    </source>
</evidence>
<proteinExistence type="predicted"/>
<dbReference type="SUPFAM" id="SSF81382">
    <property type="entry name" value="Skp1 dimerisation domain-like"/>
    <property type="match status" value="1"/>
</dbReference>
<dbReference type="Proteomes" id="UP001331761">
    <property type="component" value="Unassembled WGS sequence"/>
</dbReference>
<accession>A0AAN8FT62</accession>
<dbReference type="InterPro" id="IPR036296">
    <property type="entry name" value="SKP1-like_dim_sf"/>
</dbReference>
<comment type="caution">
    <text evidence="1">The sequence shown here is derived from an EMBL/GenBank/DDBJ whole genome shotgun (WGS) entry which is preliminary data.</text>
</comment>
<dbReference type="EMBL" id="WIXE01012155">
    <property type="protein sequence ID" value="KAK5976165.1"/>
    <property type="molecule type" value="Genomic_DNA"/>
</dbReference>
<protein>
    <submittedName>
        <fullName evidence="1">Skp1 domain-containing protein</fullName>
    </submittedName>
</protein>
<dbReference type="Gene3D" id="3.30.710.10">
    <property type="entry name" value="Potassium Channel Kv1.1, Chain A"/>
    <property type="match status" value="1"/>
</dbReference>
<dbReference type="AlphaFoldDB" id="A0AAN8FT62"/>
<reference evidence="1 2" key="1">
    <citation type="submission" date="2019-10" db="EMBL/GenBank/DDBJ databases">
        <title>Assembly and Annotation for the nematode Trichostrongylus colubriformis.</title>
        <authorList>
            <person name="Martin J."/>
        </authorList>
    </citation>
    <scope>NUCLEOTIDE SEQUENCE [LARGE SCALE GENOMIC DNA]</scope>
    <source>
        <strain evidence="1">G859</strain>
        <tissue evidence="1">Whole worm</tissue>
    </source>
</reference>
<name>A0AAN8FT62_TRICO</name>
<gene>
    <name evidence="1" type="ORF">GCK32_000527</name>
</gene>
<organism evidence="1 2">
    <name type="scientific">Trichostrongylus colubriformis</name>
    <name type="common">Black scour worm</name>
    <dbReference type="NCBI Taxonomy" id="6319"/>
    <lineage>
        <taxon>Eukaryota</taxon>
        <taxon>Metazoa</taxon>
        <taxon>Ecdysozoa</taxon>
        <taxon>Nematoda</taxon>
        <taxon>Chromadorea</taxon>
        <taxon>Rhabditida</taxon>
        <taxon>Rhabditina</taxon>
        <taxon>Rhabditomorpha</taxon>
        <taxon>Strongyloidea</taxon>
        <taxon>Trichostrongylidae</taxon>
        <taxon>Trichostrongylus</taxon>
    </lineage>
</organism>
<keyword evidence="2" id="KW-1185">Reference proteome</keyword>